<keyword evidence="5 8" id="KW-1133">Transmembrane helix</keyword>
<evidence type="ECO:0000313" key="10">
    <source>
        <dbReference type="EMBL" id="MXS25354.1"/>
    </source>
</evidence>
<evidence type="ECO:0000256" key="8">
    <source>
        <dbReference type="SAM" id="Phobius"/>
    </source>
</evidence>
<dbReference type="InterPro" id="IPR036514">
    <property type="entry name" value="SGNH_hydro_sf"/>
</dbReference>
<feature type="domain" description="Acyltransferase 3" evidence="9">
    <location>
        <begin position="7"/>
        <end position="318"/>
    </location>
</feature>
<evidence type="ECO:0000256" key="7">
    <source>
        <dbReference type="ARBA" id="ARBA00023315"/>
    </source>
</evidence>
<evidence type="ECO:0000256" key="3">
    <source>
        <dbReference type="ARBA" id="ARBA00022679"/>
    </source>
</evidence>
<sequence>MDKHYSAGIDFLRAFAVIAVILYHLPQYSFQGGNQGVTIFFVISGYLMAKNASYAYQKKQFSWIGFYKKRIKRIYPFLLFSLLIFILIAGSIQIRMLGNIKSELPSLLFGYNNWWQIHEKVSYFDRFANSSLFKHYWSLAVELQFYLVFPLFFLTVMRLSRKRGYQLMYLLTIISILTSLLSPFSIAYYNTFARLYPFIVGMFGYFNRKNINDVISSKKVTKFWLIMSCLTLAVFIPLPSFTGSSLLVSVLTMLLLVLINDKEVEKRTKIAKFRLQYIGKISYELYLVHYSVFILLVNIAPKMNPLIELVVVLIMTVLMIAGFHSFMHLKRKAGRYLGAGLVAVAIGMIIFAPTNRLTADQNELKQELSSNLKKIENQPNQKGNILFLGDSVMLGAYQELEDTFSGQATVDAKESRQISSLATILQGYPNLADYSTVVIGLGTNGIISDESIDEILTQLKDKQIYWITIKCPEGCQESVNQKLAELPSRYKNVNIIDWFSHSKDHPEYFYDDETHLNGEGRSVYAQLMKSVLSK</sequence>
<dbReference type="RefSeq" id="WP_147735777.1">
    <property type="nucleotide sequence ID" value="NZ_CP169314.1"/>
</dbReference>
<evidence type="ECO:0000256" key="6">
    <source>
        <dbReference type="ARBA" id="ARBA00023136"/>
    </source>
</evidence>
<dbReference type="EMBL" id="WVTI01000003">
    <property type="protein sequence ID" value="MXS25354.1"/>
    <property type="molecule type" value="Genomic_DNA"/>
</dbReference>
<feature type="transmembrane region" description="Helical" evidence="8">
    <location>
        <begin position="37"/>
        <end position="56"/>
    </location>
</feature>
<dbReference type="PANTHER" id="PTHR23028">
    <property type="entry name" value="ACETYLTRANSFERASE"/>
    <property type="match status" value="1"/>
</dbReference>
<evidence type="ECO:0000256" key="2">
    <source>
        <dbReference type="ARBA" id="ARBA00022475"/>
    </source>
</evidence>
<evidence type="ECO:0000259" key="9">
    <source>
        <dbReference type="Pfam" id="PF01757"/>
    </source>
</evidence>
<dbReference type="Proteomes" id="UP000439965">
    <property type="component" value="Unassembled WGS sequence"/>
</dbReference>
<comment type="subcellular location">
    <subcellularLocation>
        <location evidence="1">Cell membrane</location>
        <topology evidence="1">Multi-pass membrane protein</topology>
    </subcellularLocation>
</comment>
<keyword evidence="2" id="KW-1003">Cell membrane</keyword>
<evidence type="ECO:0000256" key="4">
    <source>
        <dbReference type="ARBA" id="ARBA00022692"/>
    </source>
</evidence>
<feature type="transmembrane region" description="Helical" evidence="8">
    <location>
        <begin position="167"/>
        <end position="186"/>
    </location>
</feature>
<dbReference type="GO" id="GO:0016747">
    <property type="term" value="F:acyltransferase activity, transferring groups other than amino-acyl groups"/>
    <property type="evidence" value="ECO:0007669"/>
    <property type="project" value="InterPro"/>
</dbReference>
<dbReference type="GO" id="GO:0000271">
    <property type="term" value="P:polysaccharide biosynthetic process"/>
    <property type="evidence" value="ECO:0007669"/>
    <property type="project" value="TreeGrafter"/>
</dbReference>
<keyword evidence="4 8" id="KW-0812">Transmembrane</keyword>
<dbReference type="SUPFAM" id="SSF52266">
    <property type="entry name" value="SGNH hydrolase"/>
    <property type="match status" value="1"/>
</dbReference>
<evidence type="ECO:0000256" key="1">
    <source>
        <dbReference type="ARBA" id="ARBA00004651"/>
    </source>
</evidence>
<gene>
    <name evidence="10" type="ORF">GTI89_04590</name>
</gene>
<dbReference type="Gene3D" id="3.40.50.1110">
    <property type="entry name" value="SGNH hydrolase"/>
    <property type="match status" value="1"/>
</dbReference>
<feature type="transmembrane region" description="Helical" evidence="8">
    <location>
        <begin position="77"/>
        <end position="98"/>
    </location>
</feature>
<feature type="transmembrane region" description="Helical" evidence="8">
    <location>
        <begin position="306"/>
        <end position="326"/>
    </location>
</feature>
<organism evidence="10 11">
    <name type="scientific">Enterococcus gallinarum</name>
    <dbReference type="NCBI Taxonomy" id="1353"/>
    <lineage>
        <taxon>Bacteria</taxon>
        <taxon>Bacillati</taxon>
        <taxon>Bacillota</taxon>
        <taxon>Bacilli</taxon>
        <taxon>Lactobacillales</taxon>
        <taxon>Enterococcaceae</taxon>
        <taxon>Enterococcus</taxon>
    </lineage>
</organism>
<proteinExistence type="predicted"/>
<protein>
    <submittedName>
        <fullName evidence="10">Acyltransferase family protein</fullName>
    </submittedName>
</protein>
<feature type="transmembrane region" description="Helical" evidence="8">
    <location>
        <begin position="7"/>
        <end position="25"/>
    </location>
</feature>
<reference evidence="10 11" key="1">
    <citation type="submission" date="2019-04" db="EMBL/GenBank/DDBJ databases">
        <title>Step-wise assembly of the neonatal virome modulated by breast feeding.</title>
        <authorList>
            <person name="Liang G."/>
            <person name="Bushman F."/>
        </authorList>
    </citation>
    <scope>NUCLEOTIDE SEQUENCE [LARGE SCALE GENOMIC DNA]</scope>
    <source>
        <strain evidence="10 11">E3404</strain>
    </source>
</reference>
<feature type="transmembrane region" description="Helical" evidence="8">
    <location>
        <begin position="192"/>
        <end position="208"/>
    </location>
</feature>
<feature type="transmembrane region" description="Helical" evidence="8">
    <location>
        <begin position="281"/>
        <end position="300"/>
    </location>
</feature>
<dbReference type="InterPro" id="IPR050879">
    <property type="entry name" value="Acyltransferase_3"/>
</dbReference>
<feature type="transmembrane region" description="Helical" evidence="8">
    <location>
        <begin position="244"/>
        <end position="260"/>
    </location>
</feature>
<dbReference type="PANTHER" id="PTHR23028:SF53">
    <property type="entry name" value="ACYL_TRANSF_3 DOMAIN-CONTAINING PROTEIN"/>
    <property type="match status" value="1"/>
</dbReference>
<name>A0A5C8HI96_ENTGA</name>
<dbReference type="GO" id="GO:0005886">
    <property type="term" value="C:plasma membrane"/>
    <property type="evidence" value="ECO:0007669"/>
    <property type="project" value="UniProtKB-SubCell"/>
</dbReference>
<dbReference type="Pfam" id="PF01757">
    <property type="entry name" value="Acyl_transf_3"/>
    <property type="match status" value="1"/>
</dbReference>
<evidence type="ECO:0000256" key="5">
    <source>
        <dbReference type="ARBA" id="ARBA00022989"/>
    </source>
</evidence>
<keyword evidence="6 8" id="KW-0472">Membrane</keyword>
<evidence type="ECO:0000313" key="11">
    <source>
        <dbReference type="Proteomes" id="UP000439965"/>
    </source>
</evidence>
<keyword evidence="7 10" id="KW-0012">Acyltransferase</keyword>
<feature type="transmembrane region" description="Helical" evidence="8">
    <location>
        <begin position="220"/>
        <end position="238"/>
    </location>
</feature>
<comment type="caution">
    <text evidence="10">The sequence shown here is derived from an EMBL/GenBank/DDBJ whole genome shotgun (WGS) entry which is preliminary data.</text>
</comment>
<keyword evidence="3 10" id="KW-0808">Transferase</keyword>
<dbReference type="InterPro" id="IPR002656">
    <property type="entry name" value="Acyl_transf_3_dom"/>
</dbReference>
<feature type="transmembrane region" description="Helical" evidence="8">
    <location>
        <begin position="136"/>
        <end position="155"/>
    </location>
</feature>
<accession>A0A5C8HI96</accession>
<dbReference type="AlphaFoldDB" id="A0A5C8HI96"/>
<feature type="transmembrane region" description="Helical" evidence="8">
    <location>
        <begin position="333"/>
        <end position="352"/>
    </location>
</feature>